<evidence type="ECO:0000313" key="3">
    <source>
        <dbReference type="Proteomes" id="UP000675781"/>
    </source>
</evidence>
<keyword evidence="1" id="KW-0472">Membrane</keyword>
<organism evidence="2 3">
    <name type="scientific">Actinospica durhamensis</name>
    <dbReference type="NCBI Taxonomy" id="1508375"/>
    <lineage>
        <taxon>Bacteria</taxon>
        <taxon>Bacillati</taxon>
        <taxon>Actinomycetota</taxon>
        <taxon>Actinomycetes</taxon>
        <taxon>Catenulisporales</taxon>
        <taxon>Actinospicaceae</taxon>
        <taxon>Actinospica</taxon>
    </lineage>
</organism>
<keyword evidence="1" id="KW-1133">Transmembrane helix</keyword>
<gene>
    <name evidence="2" type="ORF">KDL01_20605</name>
</gene>
<accession>A0A941EVB1</accession>
<proteinExistence type="predicted"/>
<protein>
    <submittedName>
        <fullName evidence="2">Uncharacterized protein</fullName>
    </submittedName>
</protein>
<comment type="caution">
    <text evidence="2">The sequence shown here is derived from an EMBL/GenBank/DDBJ whole genome shotgun (WGS) entry which is preliminary data.</text>
</comment>
<feature type="transmembrane region" description="Helical" evidence="1">
    <location>
        <begin position="21"/>
        <end position="52"/>
    </location>
</feature>
<keyword evidence="3" id="KW-1185">Reference proteome</keyword>
<evidence type="ECO:0000313" key="2">
    <source>
        <dbReference type="EMBL" id="MBR7835689.1"/>
    </source>
</evidence>
<reference evidence="2" key="1">
    <citation type="submission" date="2021-04" db="EMBL/GenBank/DDBJ databases">
        <title>Genome based classification of Actinospica acidithermotolerans sp. nov., an actinobacterium isolated from an Indonesian hot spring.</title>
        <authorList>
            <person name="Kusuma A.B."/>
            <person name="Putra K.E."/>
            <person name="Nafisah S."/>
            <person name="Loh J."/>
            <person name="Nouioui I."/>
            <person name="Goodfellow M."/>
        </authorList>
    </citation>
    <scope>NUCLEOTIDE SEQUENCE</scope>
    <source>
        <strain evidence="2">CSCA 57</strain>
    </source>
</reference>
<dbReference type="RefSeq" id="WP_212530181.1">
    <property type="nucleotide sequence ID" value="NZ_JAGSOG010000105.1"/>
</dbReference>
<dbReference type="EMBL" id="JAGSOG010000105">
    <property type="protein sequence ID" value="MBR7835689.1"/>
    <property type="molecule type" value="Genomic_DNA"/>
</dbReference>
<dbReference type="AlphaFoldDB" id="A0A941EVB1"/>
<sequence length="56" mass="5480">MNTVAEGSGSSRCPDRARRTVAGIVLGVLGIALVGLGAFGLFFVAAVLYAAAKAGG</sequence>
<keyword evidence="1" id="KW-0812">Transmembrane</keyword>
<evidence type="ECO:0000256" key="1">
    <source>
        <dbReference type="SAM" id="Phobius"/>
    </source>
</evidence>
<dbReference type="Proteomes" id="UP000675781">
    <property type="component" value="Unassembled WGS sequence"/>
</dbReference>
<name>A0A941EVB1_9ACTN</name>